<dbReference type="CDD" id="cd04275">
    <property type="entry name" value="ZnMc_pappalysin_like"/>
    <property type="match status" value="1"/>
</dbReference>
<keyword evidence="7" id="KW-0482">Metalloprotease</keyword>
<accession>A0A3N4HXA0</accession>
<dbReference type="EMBL" id="ML119711">
    <property type="protein sequence ID" value="RPA78483.1"/>
    <property type="molecule type" value="Genomic_DNA"/>
</dbReference>
<evidence type="ECO:0000256" key="1">
    <source>
        <dbReference type="ARBA" id="ARBA00008721"/>
    </source>
</evidence>
<evidence type="ECO:0000256" key="7">
    <source>
        <dbReference type="ARBA" id="ARBA00023049"/>
    </source>
</evidence>
<dbReference type="AlphaFoldDB" id="A0A3N4HXA0"/>
<dbReference type="GO" id="GO:0006508">
    <property type="term" value="P:proteolysis"/>
    <property type="evidence" value="ECO:0007669"/>
    <property type="project" value="UniProtKB-KW"/>
</dbReference>
<keyword evidence="3" id="KW-0479">Metal-binding</keyword>
<dbReference type="SUPFAM" id="SSF55486">
    <property type="entry name" value="Metalloproteases ('zincins'), catalytic domain"/>
    <property type="match status" value="1"/>
</dbReference>
<dbReference type="PANTHER" id="PTHR47466:SF1">
    <property type="entry name" value="METALLOPROTEASE MEP1 (AFU_ORTHOLOGUE AFUA_1G07730)-RELATED"/>
    <property type="match status" value="1"/>
</dbReference>
<name>A0A3N4HXA0_ASCIM</name>
<dbReference type="InterPro" id="IPR008754">
    <property type="entry name" value="Peptidase_M43"/>
</dbReference>
<evidence type="ECO:0000313" key="11">
    <source>
        <dbReference type="Proteomes" id="UP000275078"/>
    </source>
</evidence>
<sequence length="270" mass="29202">MAQRKCGAPAPTEELIEAAKEDTRAQLALIKAKGGAITTADVKAKAIIYVDTWFHVLRSGTGATQGNIPDSQLQQQLDVLNADFLDAGVQFVLKGTTRTTNNSYFTDSSELAMKKALRKGDYKTLNIYFQNLSGGTLGYCYFPVSNPTTNDVWYDGCSVLYTSVPGGTATNYNLGRTATHEIGHWLGLFHTFQGGCASNAATGGDSVPDTPAERTAASGCPTGRDTCTGTNFPGVDPIHNYMDYSYDSCMYEFTPGQATRIANFWNLYRA</sequence>
<dbReference type="Pfam" id="PF05572">
    <property type="entry name" value="Peptidase_M43"/>
    <property type="match status" value="1"/>
</dbReference>
<evidence type="ECO:0000256" key="5">
    <source>
        <dbReference type="ARBA" id="ARBA00022801"/>
    </source>
</evidence>
<evidence type="ECO:0000256" key="3">
    <source>
        <dbReference type="ARBA" id="ARBA00022723"/>
    </source>
</evidence>
<dbReference type="Gene3D" id="3.40.390.10">
    <property type="entry name" value="Collagenase (Catalytic Domain)"/>
    <property type="match status" value="1"/>
</dbReference>
<dbReference type="PANTHER" id="PTHR47466">
    <property type="match status" value="1"/>
</dbReference>
<dbReference type="GO" id="GO:0046872">
    <property type="term" value="F:metal ion binding"/>
    <property type="evidence" value="ECO:0007669"/>
    <property type="project" value="UniProtKB-KW"/>
</dbReference>
<dbReference type="OrthoDB" id="536211at2759"/>
<feature type="domain" description="Peptidase M43 pregnancy-associated plasma-A" evidence="9">
    <location>
        <begin position="121"/>
        <end position="264"/>
    </location>
</feature>
<keyword evidence="6" id="KW-0862">Zinc</keyword>
<gene>
    <name evidence="10" type="ORF">BJ508DRAFT_212032</name>
</gene>
<keyword evidence="11" id="KW-1185">Reference proteome</keyword>
<keyword evidence="8" id="KW-1015">Disulfide bond</keyword>
<comment type="similarity">
    <text evidence="1">Belongs to the peptidase M43B family.</text>
</comment>
<keyword evidence="4" id="KW-0732">Signal</keyword>
<evidence type="ECO:0000313" key="10">
    <source>
        <dbReference type="EMBL" id="RPA78483.1"/>
    </source>
</evidence>
<keyword evidence="2" id="KW-0645">Protease</keyword>
<dbReference type="STRING" id="1160509.A0A3N4HXA0"/>
<dbReference type="Proteomes" id="UP000275078">
    <property type="component" value="Unassembled WGS sequence"/>
</dbReference>
<evidence type="ECO:0000256" key="8">
    <source>
        <dbReference type="ARBA" id="ARBA00023157"/>
    </source>
</evidence>
<evidence type="ECO:0000256" key="2">
    <source>
        <dbReference type="ARBA" id="ARBA00022670"/>
    </source>
</evidence>
<organism evidence="10 11">
    <name type="scientific">Ascobolus immersus RN42</name>
    <dbReference type="NCBI Taxonomy" id="1160509"/>
    <lineage>
        <taxon>Eukaryota</taxon>
        <taxon>Fungi</taxon>
        <taxon>Dikarya</taxon>
        <taxon>Ascomycota</taxon>
        <taxon>Pezizomycotina</taxon>
        <taxon>Pezizomycetes</taxon>
        <taxon>Pezizales</taxon>
        <taxon>Ascobolaceae</taxon>
        <taxon>Ascobolus</taxon>
    </lineage>
</organism>
<protein>
    <submittedName>
        <fullName evidence="10">Zincin</fullName>
    </submittedName>
</protein>
<evidence type="ECO:0000256" key="4">
    <source>
        <dbReference type="ARBA" id="ARBA00022729"/>
    </source>
</evidence>
<evidence type="ECO:0000259" key="9">
    <source>
        <dbReference type="Pfam" id="PF05572"/>
    </source>
</evidence>
<keyword evidence="5" id="KW-0378">Hydrolase</keyword>
<evidence type="ECO:0000256" key="6">
    <source>
        <dbReference type="ARBA" id="ARBA00022833"/>
    </source>
</evidence>
<dbReference type="InterPro" id="IPR024079">
    <property type="entry name" value="MetalloPept_cat_dom_sf"/>
</dbReference>
<dbReference type="GO" id="GO:0008237">
    <property type="term" value="F:metallopeptidase activity"/>
    <property type="evidence" value="ECO:0007669"/>
    <property type="project" value="UniProtKB-KW"/>
</dbReference>
<proteinExistence type="inferred from homology"/>
<reference evidence="10 11" key="1">
    <citation type="journal article" date="2018" name="Nat. Ecol. Evol.">
        <title>Pezizomycetes genomes reveal the molecular basis of ectomycorrhizal truffle lifestyle.</title>
        <authorList>
            <person name="Murat C."/>
            <person name="Payen T."/>
            <person name="Noel B."/>
            <person name="Kuo A."/>
            <person name="Morin E."/>
            <person name="Chen J."/>
            <person name="Kohler A."/>
            <person name="Krizsan K."/>
            <person name="Balestrini R."/>
            <person name="Da Silva C."/>
            <person name="Montanini B."/>
            <person name="Hainaut M."/>
            <person name="Levati E."/>
            <person name="Barry K.W."/>
            <person name="Belfiori B."/>
            <person name="Cichocki N."/>
            <person name="Clum A."/>
            <person name="Dockter R.B."/>
            <person name="Fauchery L."/>
            <person name="Guy J."/>
            <person name="Iotti M."/>
            <person name="Le Tacon F."/>
            <person name="Lindquist E.A."/>
            <person name="Lipzen A."/>
            <person name="Malagnac F."/>
            <person name="Mello A."/>
            <person name="Molinier V."/>
            <person name="Miyauchi S."/>
            <person name="Poulain J."/>
            <person name="Riccioni C."/>
            <person name="Rubini A."/>
            <person name="Sitrit Y."/>
            <person name="Splivallo R."/>
            <person name="Traeger S."/>
            <person name="Wang M."/>
            <person name="Zifcakova L."/>
            <person name="Wipf D."/>
            <person name="Zambonelli A."/>
            <person name="Paolocci F."/>
            <person name="Nowrousian M."/>
            <person name="Ottonello S."/>
            <person name="Baldrian P."/>
            <person name="Spatafora J.W."/>
            <person name="Henrissat B."/>
            <person name="Nagy L.G."/>
            <person name="Aury J.M."/>
            <person name="Wincker P."/>
            <person name="Grigoriev I.V."/>
            <person name="Bonfante P."/>
            <person name="Martin F.M."/>
        </authorList>
    </citation>
    <scope>NUCLEOTIDE SEQUENCE [LARGE SCALE GENOMIC DNA]</scope>
    <source>
        <strain evidence="10 11">RN42</strain>
    </source>
</reference>